<comment type="catalytic activity">
    <reaction evidence="4">
        <text>a ribonucleoside 5'-phosphate + H2O = a ribonucleoside + phosphate</text>
        <dbReference type="Rhea" id="RHEA:12484"/>
        <dbReference type="ChEBI" id="CHEBI:15377"/>
        <dbReference type="ChEBI" id="CHEBI:18254"/>
        <dbReference type="ChEBI" id="CHEBI:43474"/>
        <dbReference type="ChEBI" id="CHEBI:58043"/>
        <dbReference type="EC" id="3.1.3.5"/>
    </reaction>
</comment>
<keyword evidence="4" id="KW-0547">Nucleotide-binding</keyword>
<name>A0A4S3TKM7_9EURY</name>
<dbReference type="HAMAP" id="MF_00060">
    <property type="entry name" value="SurE"/>
    <property type="match status" value="1"/>
</dbReference>
<dbReference type="RefSeq" id="WP_141464796.1">
    <property type="nucleotide sequence ID" value="NZ_RBZW01000027.1"/>
</dbReference>
<proteinExistence type="inferred from homology"/>
<evidence type="ECO:0000313" key="7">
    <source>
        <dbReference type="Proteomes" id="UP000318864"/>
    </source>
</evidence>
<gene>
    <name evidence="4 6" type="primary">surE</name>
    <name evidence="6" type="ORF">D8Y22_11260</name>
</gene>
<dbReference type="SUPFAM" id="SSF64167">
    <property type="entry name" value="SurE-like"/>
    <property type="match status" value="1"/>
</dbReference>
<evidence type="ECO:0000313" key="6">
    <source>
        <dbReference type="EMBL" id="THE64689.1"/>
    </source>
</evidence>
<evidence type="ECO:0000259" key="5">
    <source>
        <dbReference type="Pfam" id="PF01975"/>
    </source>
</evidence>
<comment type="function">
    <text evidence="4">Nucleotidase that shows phosphatase activity on nucleoside 5'-monophosphates.</text>
</comment>
<dbReference type="InterPro" id="IPR036523">
    <property type="entry name" value="SurE-like_sf"/>
</dbReference>
<protein>
    <recommendedName>
        <fullName evidence="4">5'-nucleotidase SurE</fullName>
        <ecNumber evidence="4">3.1.3.5</ecNumber>
    </recommendedName>
    <alternativeName>
        <fullName evidence="4">Nucleoside 5'-monophosphate phosphohydrolase</fullName>
    </alternativeName>
</protein>
<accession>A0A4S3TKM7</accession>
<feature type="binding site" evidence="4">
    <location>
        <position position="13"/>
    </location>
    <ligand>
        <name>a divalent metal cation</name>
        <dbReference type="ChEBI" id="CHEBI:60240"/>
    </ligand>
</feature>
<feature type="domain" description="Survival protein SurE-like phosphatase/nucleotidase" evidence="5">
    <location>
        <begin position="7"/>
        <end position="207"/>
    </location>
</feature>
<dbReference type="Gene3D" id="3.40.1210.10">
    <property type="entry name" value="Survival protein SurE-like phosphatase/nucleotidase"/>
    <property type="match status" value="1"/>
</dbReference>
<feature type="binding site" evidence="4">
    <location>
        <position position="114"/>
    </location>
    <ligand>
        <name>a divalent metal cation</name>
        <dbReference type="ChEBI" id="CHEBI:60240"/>
    </ligand>
</feature>
<comment type="similarity">
    <text evidence="1 4">Belongs to the SurE nucleotidase family.</text>
</comment>
<evidence type="ECO:0000256" key="1">
    <source>
        <dbReference type="ARBA" id="ARBA00011062"/>
    </source>
</evidence>
<dbReference type="EMBL" id="RBZW01000027">
    <property type="protein sequence ID" value="THE64689.1"/>
    <property type="molecule type" value="Genomic_DNA"/>
</dbReference>
<dbReference type="Proteomes" id="UP000318864">
    <property type="component" value="Unassembled WGS sequence"/>
</dbReference>
<dbReference type="OrthoDB" id="26873at2157"/>
<organism evidence="6 7">
    <name type="scientific">Salinadaptatus halalkaliphilus</name>
    <dbReference type="NCBI Taxonomy" id="2419781"/>
    <lineage>
        <taxon>Archaea</taxon>
        <taxon>Methanobacteriati</taxon>
        <taxon>Methanobacteriota</taxon>
        <taxon>Stenosarchaea group</taxon>
        <taxon>Halobacteria</taxon>
        <taxon>Halobacteriales</taxon>
        <taxon>Natrialbaceae</taxon>
        <taxon>Salinadaptatus</taxon>
    </lineage>
</organism>
<keyword evidence="7" id="KW-1185">Reference proteome</keyword>
<dbReference type="AlphaFoldDB" id="A0A4S3TKM7"/>
<dbReference type="GO" id="GO:0008253">
    <property type="term" value="F:5'-nucleotidase activity"/>
    <property type="evidence" value="ECO:0007669"/>
    <property type="project" value="UniProtKB-UniRule"/>
</dbReference>
<reference evidence="6 7" key="1">
    <citation type="submission" date="2018-10" db="EMBL/GenBank/DDBJ databases">
        <title>Natronolimnobius sp. XQ-INN 246 isolated from Inner Mongolia Autonomous Region of China.</title>
        <authorList>
            <person name="Xue Q."/>
        </authorList>
    </citation>
    <scope>NUCLEOTIDE SEQUENCE [LARGE SCALE GENOMIC DNA]</scope>
    <source>
        <strain evidence="6 7">XQ-INN 246</strain>
    </source>
</reference>
<evidence type="ECO:0000256" key="4">
    <source>
        <dbReference type="HAMAP-Rule" id="MF_00060"/>
    </source>
</evidence>
<evidence type="ECO:0000256" key="3">
    <source>
        <dbReference type="ARBA" id="ARBA00022801"/>
    </source>
</evidence>
<dbReference type="InterPro" id="IPR030048">
    <property type="entry name" value="SurE"/>
</dbReference>
<feature type="binding site" evidence="4">
    <location>
        <position position="43"/>
    </location>
    <ligand>
        <name>a divalent metal cation</name>
        <dbReference type="ChEBI" id="CHEBI:60240"/>
    </ligand>
</feature>
<dbReference type="Pfam" id="PF01975">
    <property type="entry name" value="SurE"/>
    <property type="match status" value="1"/>
</dbReference>
<dbReference type="GO" id="GO:0046872">
    <property type="term" value="F:metal ion binding"/>
    <property type="evidence" value="ECO:0007669"/>
    <property type="project" value="UniProtKB-UniRule"/>
</dbReference>
<dbReference type="GO" id="GO:0000166">
    <property type="term" value="F:nucleotide binding"/>
    <property type="evidence" value="ECO:0007669"/>
    <property type="project" value="UniProtKB-KW"/>
</dbReference>
<sequence length="289" mass="30802">MSQTPTILLTNDDGIDAPGLEALRTSLTECGTVRVVAPQTDMSGAGRSISLGRTMDPIGEADADVSEAGDSYSFQVPYTDHEHGFVIDGTPCECVICGLYALETAPDIVVSGCNPGPNTGQHTASRSGTVSAVMEAAILGTPGIAISMDTMGRRNLEVADYQRAGRFVEALIRVSTDENVFDDIDYLTVTLPAPDEPIRGVEVTRPSPDYRMDAIREDDTFRIRSMSQTPTDDTNDGTEVIDRNAVDQGKAIISPLRVPVRPTRTAAVESVASALSDRFADPQSSTDSD</sequence>
<keyword evidence="4" id="KW-0963">Cytoplasm</keyword>
<comment type="subcellular location">
    <subcellularLocation>
        <location evidence="4">Cytoplasm</location>
    </subcellularLocation>
</comment>
<keyword evidence="3 4" id="KW-0378">Hydrolase</keyword>
<evidence type="ECO:0000256" key="2">
    <source>
        <dbReference type="ARBA" id="ARBA00022723"/>
    </source>
</evidence>
<dbReference type="EC" id="3.1.3.5" evidence="4"/>
<feature type="binding site" evidence="4">
    <location>
        <position position="12"/>
    </location>
    <ligand>
        <name>a divalent metal cation</name>
        <dbReference type="ChEBI" id="CHEBI:60240"/>
    </ligand>
</feature>
<dbReference type="PANTHER" id="PTHR30457:SF0">
    <property type="entry name" value="PHOSPHATASE, PUTATIVE (AFU_ORTHOLOGUE AFUA_4G01070)-RELATED"/>
    <property type="match status" value="1"/>
</dbReference>
<keyword evidence="2 4" id="KW-0479">Metal-binding</keyword>
<dbReference type="GO" id="GO:0005737">
    <property type="term" value="C:cytoplasm"/>
    <property type="evidence" value="ECO:0007669"/>
    <property type="project" value="UniProtKB-SubCell"/>
</dbReference>
<comment type="caution">
    <text evidence="6">The sequence shown here is derived from an EMBL/GenBank/DDBJ whole genome shotgun (WGS) entry which is preliminary data.</text>
</comment>
<dbReference type="NCBIfam" id="TIGR00087">
    <property type="entry name" value="surE"/>
    <property type="match status" value="1"/>
</dbReference>
<comment type="cofactor">
    <cofactor evidence="4">
        <name>a divalent metal cation</name>
        <dbReference type="ChEBI" id="CHEBI:60240"/>
    </cofactor>
    <text evidence="4">Binds 1 divalent metal cation per subunit.</text>
</comment>
<dbReference type="PANTHER" id="PTHR30457">
    <property type="entry name" value="5'-NUCLEOTIDASE SURE"/>
    <property type="match status" value="1"/>
</dbReference>
<dbReference type="InterPro" id="IPR002828">
    <property type="entry name" value="SurE-like_Pase/nucleotidase"/>
</dbReference>